<proteinExistence type="predicted"/>
<dbReference type="EMBL" id="CP059265">
    <property type="protein sequence ID" value="QLQ32604.1"/>
    <property type="molecule type" value="Genomic_DNA"/>
</dbReference>
<sequence length="51" mass="5370">MIIPGKLSQPVMARPPRKLDRWLVGLLAGAALAYAAGKALGLGKQDLAKKD</sequence>
<accession>A0A7L6AU08</accession>
<dbReference type="Proteomes" id="UP000510621">
    <property type="component" value="Chromosome"/>
</dbReference>
<gene>
    <name evidence="1" type="ORF">HZT40_14575</name>
</gene>
<organism evidence="1 2">
    <name type="scientific">Candidatus Thiothrix singaporensis</name>
    <dbReference type="NCBI Taxonomy" id="2799669"/>
    <lineage>
        <taxon>Bacteria</taxon>
        <taxon>Pseudomonadati</taxon>
        <taxon>Pseudomonadota</taxon>
        <taxon>Gammaproteobacteria</taxon>
        <taxon>Thiotrichales</taxon>
        <taxon>Thiotrichaceae</taxon>
        <taxon>Thiothrix</taxon>
    </lineage>
</organism>
<reference evidence="1" key="1">
    <citation type="submission" date="2020-06" db="EMBL/GenBank/DDBJ databases">
        <title>Analysis procedures for assessing recovery of high quality, complete, closed genomes from Nanopore long read metagenome sequencing.</title>
        <authorList>
            <person name="Bessarab I."/>
            <person name="Arumugam K."/>
            <person name="Haryono M."/>
            <person name="Liu X."/>
            <person name="Roy S."/>
            <person name="Zuniga-Montanez R.E."/>
            <person name="Qiu G."/>
            <person name="Drautz-Moses D.I."/>
            <person name="Law Y.Y."/>
            <person name="Wuertz S."/>
            <person name="Lauro F.M."/>
            <person name="Huson D.H."/>
            <person name="Williams R.B."/>
        </authorList>
    </citation>
    <scope>NUCLEOTIDE SEQUENCE [LARGE SCALE GENOMIC DNA]</scope>
    <source>
        <strain evidence="1">SSD2</strain>
    </source>
</reference>
<name>A0A7L6AU08_9GAMM</name>
<protein>
    <submittedName>
        <fullName evidence="1">Uncharacterized protein</fullName>
    </submittedName>
</protein>
<dbReference type="AlphaFoldDB" id="A0A7L6AU08"/>
<evidence type="ECO:0000313" key="1">
    <source>
        <dbReference type="EMBL" id="QLQ32604.1"/>
    </source>
</evidence>
<dbReference type="KEGG" id="this:HZT40_14575"/>
<keyword evidence="2" id="KW-1185">Reference proteome</keyword>
<evidence type="ECO:0000313" key="2">
    <source>
        <dbReference type="Proteomes" id="UP000510621"/>
    </source>
</evidence>